<evidence type="ECO:0000313" key="4">
    <source>
        <dbReference type="Proteomes" id="UP001138802"/>
    </source>
</evidence>
<reference evidence="3 4" key="1">
    <citation type="journal article" date="2020" name="Microorganisms">
        <title>Osmotic Adaptation and Compatible Solute Biosynthesis of Phototrophic Bacteria as Revealed from Genome Analyses.</title>
        <authorList>
            <person name="Imhoff J.F."/>
            <person name="Rahn T."/>
            <person name="Kunzel S."/>
            <person name="Keller A."/>
            <person name="Neulinger S.C."/>
        </authorList>
    </citation>
    <scope>NUCLEOTIDE SEQUENCE [LARGE SCALE GENOMIC DNA]</scope>
    <source>
        <strain evidence="3 4">DSM 21303</strain>
    </source>
</reference>
<dbReference type="PANTHER" id="PTHR38768:SF1">
    <property type="entry name" value="UPF0502 PROTEIN YCEH"/>
    <property type="match status" value="1"/>
</dbReference>
<proteinExistence type="inferred from homology"/>
<keyword evidence="2" id="KW-0175">Coiled coil</keyword>
<dbReference type="RefSeq" id="WP_200386843.1">
    <property type="nucleotide sequence ID" value="NZ_NRSD01000003.1"/>
</dbReference>
<dbReference type="Gene3D" id="1.10.10.10">
    <property type="entry name" value="Winged helix-like DNA-binding domain superfamily/Winged helix DNA-binding domain"/>
    <property type="match status" value="2"/>
</dbReference>
<comment type="similarity">
    <text evidence="1">Belongs to the UPF0502 family.</text>
</comment>
<feature type="coiled-coil region" evidence="2">
    <location>
        <begin position="197"/>
        <end position="224"/>
    </location>
</feature>
<dbReference type="Pfam" id="PF04337">
    <property type="entry name" value="DUF480"/>
    <property type="match status" value="1"/>
</dbReference>
<dbReference type="PANTHER" id="PTHR38768">
    <property type="entry name" value="UPF0502 PROTEIN YCEH"/>
    <property type="match status" value="1"/>
</dbReference>
<comment type="caution">
    <text evidence="3">The sequence shown here is derived from an EMBL/GenBank/DDBJ whole genome shotgun (WGS) entry which is preliminary data.</text>
</comment>
<dbReference type="HAMAP" id="MF_01584">
    <property type="entry name" value="UPF0502"/>
    <property type="match status" value="1"/>
</dbReference>
<evidence type="ECO:0000313" key="3">
    <source>
        <dbReference type="EMBL" id="MBK1644047.1"/>
    </source>
</evidence>
<name>A0A9X0WH67_9GAMM</name>
<protein>
    <submittedName>
        <fullName evidence="3">DUF480 domain-containing protein</fullName>
    </submittedName>
</protein>
<dbReference type="AlphaFoldDB" id="A0A9X0WH67"/>
<dbReference type="InterPro" id="IPR036390">
    <property type="entry name" value="WH_DNA-bd_sf"/>
</dbReference>
<sequence length="231" mass="25696">MSSDDASETVSTDAMLSAKEARVIGALMEKQRTTPDQYPLTLNGLVSACNQKSARHPVMNMTPGEVGHLVNQLRDRGLIHASFTGRTERYDHKMVGTFMLSREEQALLCVLMLRGPQTVGELRTNTARLAEFRDLEQVTTTLQSMMHGDRPLVTELPLRPGNREERFAHLLCGQPRPEAIAPARDEESASRPAESKFQRHEARLAALESAVAELRAQIEQLQSVTGPAERR</sequence>
<evidence type="ECO:0000256" key="1">
    <source>
        <dbReference type="HAMAP-Rule" id="MF_01584"/>
    </source>
</evidence>
<dbReference type="InterPro" id="IPR007432">
    <property type="entry name" value="DUF480"/>
</dbReference>
<organism evidence="3 4">
    <name type="scientific">Thiocapsa imhoffii</name>
    <dbReference type="NCBI Taxonomy" id="382777"/>
    <lineage>
        <taxon>Bacteria</taxon>
        <taxon>Pseudomonadati</taxon>
        <taxon>Pseudomonadota</taxon>
        <taxon>Gammaproteobacteria</taxon>
        <taxon>Chromatiales</taxon>
        <taxon>Chromatiaceae</taxon>
        <taxon>Thiocapsa</taxon>
    </lineage>
</organism>
<accession>A0A9X0WH67</accession>
<evidence type="ECO:0000256" key="2">
    <source>
        <dbReference type="SAM" id="Coils"/>
    </source>
</evidence>
<gene>
    <name evidence="3" type="ORF">CKO25_05130</name>
</gene>
<dbReference type="SUPFAM" id="SSF46785">
    <property type="entry name" value="Winged helix' DNA-binding domain"/>
    <property type="match status" value="2"/>
</dbReference>
<keyword evidence="4" id="KW-1185">Reference proteome</keyword>
<dbReference type="Proteomes" id="UP001138802">
    <property type="component" value="Unassembled WGS sequence"/>
</dbReference>
<dbReference type="EMBL" id="NRSD01000003">
    <property type="protein sequence ID" value="MBK1644047.1"/>
    <property type="molecule type" value="Genomic_DNA"/>
</dbReference>
<dbReference type="InterPro" id="IPR036388">
    <property type="entry name" value="WH-like_DNA-bd_sf"/>
</dbReference>